<protein>
    <submittedName>
        <fullName evidence="2">Uncharacterized protein</fullName>
    </submittedName>
</protein>
<evidence type="ECO:0000313" key="3">
    <source>
        <dbReference type="Proteomes" id="UP001610444"/>
    </source>
</evidence>
<keyword evidence="1" id="KW-0732">Signal</keyword>
<name>A0ABR4KJT2_9EURO</name>
<reference evidence="2 3" key="1">
    <citation type="submission" date="2024-07" db="EMBL/GenBank/DDBJ databases">
        <title>Section-level genome sequencing and comparative genomics of Aspergillus sections Usti and Cavernicolus.</title>
        <authorList>
            <consortium name="Lawrence Berkeley National Laboratory"/>
            <person name="Nybo J.L."/>
            <person name="Vesth T.C."/>
            <person name="Theobald S."/>
            <person name="Frisvad J.C."/>
            <person name="Larsen T.O."/>
            <person name="Kjaerboelling I."/>
            <person name="Rothschild-Mancinelli K."/>
            <person name="Lyhne E.K."/>
            <person name="Kogle M.E."/>
            <person name="Barry K."/>
            <person name="Clum A."/>
            <person name="Na H."/>
            <person name="Ledsgaard L."/>
            <person name="Lin J."/>
            <person name="Lipzen A."/>
            <person name="Kuo A."/>
            <person name="Riley R."/>
            <person name="Mondo S."/>
            <person name="LaButti K."/>
            <person name="Haridas S."/>
            <person name="Pangalinan J."/>
            <person name="Salamov A.A."/>
            <person name="Simmons B.A."/>
            <person name="Magnuson J.K."/>
            <person name="Chen J."/>
            <person name="Drula E."/>
            <person name="Henrissat B."/>
            <person name="Wiebenga A."/>
            <person name="Lubbers R.J."/>
            <person name="Gomes A.C."/>
            <person name="Macurrencykelacurrency M.R."/>
            <person name="Stajich J."/>
            <person name="Grigoriev I.V."/>
            <person name="Mortensen U.H."/>
            <person name="De vries R.P."/>
            <person name="Baker S.E."/>
            <person name="Andersen M.R."/>
        </authorList>
    </citation>
    <scope>NUCLEOTIDE SEQUENCE [LARGE SCALE GENOMIC DNA]</scope>
    <source>
        <strain evidence="2 3">CBS 756.74</strain>
    </source>
</reference>
<dbReference type="EMBL" id="JBFXLR010000015">
    <property type="protein sequence ID" value="KAL2852548.1"/>
    <property type="molecule type" value="Genomic_DNA"/>
</dbReference>
<accession>A0ABR4KJT2</accession>
<dbReference type="GeneID" id="98160413"/>
<feature type="chain" id="PRO_5047525745" evidence="1">
    <location>
        <begin position="18"/>
        <end position="52"/>
    </location>
</feature>
<dbReference type="Proteomes" id="UP001610444">
    <property type="component" value="Unassembled WGS sequence"/>
</dbReference>
<keyword evidence="3" id="KW-1185">Reference proteome</keyword>
<comment type="caution">
    <text evidence="2">The sequence shown here is derived from an EMBL/GenBank/DDBJ whole genome shotgun (WGS) entry which is preliminary data.</text>
</comment>
<evidence type="ECO:0000256" key="1">
    <source>
        <dbReference type="SAM" id="SignalP"/>
    </source>
</evidence>
<evidence type="ECO:0000313" key="2">
    <source>
        <dbReference type="EMBL" id="KAL2852548.1"/>
    </source>
</evidence>
<proteinExistence type="predicted"/>
<feature type="signal peptide" evidence="1">
    <location>
        <begin position="1"/>
        <end position="17"/>
    </location>
</feature>
<organism evidence="2 3">
    <name type="scientific">Aspergillus pseudodeflectus</name>
    <dbReference type="NCBI Taxonomy" id="176178"/>
    <lineage>
        <taxon>Eukaryota</taxon>
        <taxon>Fungi</taxon>
        <taxon>Dikarya</taxon>
        <taxon>Ascomycota</taxon>
        <taxon>Pezizomycotina</taxon>
        <taxon>Eurotiomycetes</taxon>
        <taxon>Eurotiomycetidae</taxon>
        <taxon>Eurotiales</taxon>
        <taxon>Aspergillaceae</taxon>
        <taxon>Aspergillus</taxon>
        <taxon>Aspergillus subgen. Nidulantes</taxon>
    </lineage>
</organism>
<gene>
    <name evidence="2" type="ORF">BJX68DRAFT_265439</name>
</gene>
<dbReference type="RefSeq" id="XP_070900370.1">
    <property type="nucleotide sequence ID" value="XM_071045249.1"/>
</dbReference>
<sequence>MAFTALAVLAAAAPTDPADICLAICYLEEPECPGTSYPKNEGECWTCCTPQA</sequence>